<protein>
    <submittedName>
        <fullName evidence="2">Bile acid-CoA:amino acid N-acyltransferase-like</fullName>
    </submittedName>
</protein>
<proteinExistence type="predicted"/>
<dbReference type="GO" id="GO:0006631">
    <property type="term" value="P:fatty acid metabolic process"/>
    <property type="evidence" value="ECO:0007669"/>
    <property type="project" value="TreeGrafter"/>
</dbReference>
<evidence type="ECO:0000313" key="2">
    <source>
        <dbReference type="EMBL" id="KAF5899181.1"/>
    </source>
</evidence>
<dbReference type="GO" id="GO:0006637">
    <property type="term" value="P:acyl-CoA metabolic process"/>
    <property type="evidence" value="ECO:0007669"/>
    <property type="project" value="TreeGrafter"/>
</dbReference>
<dbReference type="EMBL" id="QNUK01000174">
    <property type="protein sequence ID" value="KAF5899181.1"/>
    <property type="molecule type" value="Genomic_DNA"/>
</dbReference>
<organism evidence="2 3">
    <name type="scientific">Clarias magur</name>
    <name type="common">Asian catfish</name>
    <name type="synonym">Macropteronotus magur</name>
    <dbReference type="NCBI Taxonomy" id="1594786"/>
    <lineage>
        <taxon>Eukaryota</taxon>
        <taxon>Metazoa</taxon>
        <taxon>Chordata</taxon>
        <taxon>Craniata</taxon>
        <taxon>Vertebrata</taxon>
        <taxon>Euteleostomi</taxon>
        <taxon>Actinopterygii</taxon>
        <taxon>Neopterygii</taxon>
        <taxon>Teleostei</taxon>
        <taxon>Ostariophysi</taxon>
        <taxon>Siluriformes</taxon>
        <taxon>Clariidae</taxon>
        <taxon>Clarias</taxon>
    </lineage>
</organism>
<dbReference type="PANTHER" id="PTHR10824">
    <property type="entry name" value="ACYL-COENZYME A THIOESTERASE-RELATED"/>
    <property type="match status" value="1"/>
</dbReference>
<dbReference type="InterPro" id="IPR029058">
    <property type="entry name" value="AB_hydrolase_fold"/>
</dbReference>
<reference evidence="2" key="1">
    <citation type="submission" date="2020-07" db="EMBL/GenBank/DDBJ databases">
        <title>Clarias magur genome sequencing, assembly and annotation.</title>
        <authorList>
            <person name="Kushwaha B."/>
            <person name="Kumar R."/>
            <person name="Das P."/>
            <person name="Joshi C.G."/>
            <person name="Kumar D."/>
            <person name="Nagpure N.S."/>
            <person name="Pandey M."/>
            <person name="Agarwal S."/>
            <person name="Srivastava S."/>
            <person name="Singh M."/>
            <person name="Sahoo L."/>
            <person name="Jayasankar P."/>
            <person name="Meher P.K."/>
            <person name="Koringa P.G."/>
            <person name="Iquebal M.A."/>
            <person name="Das S.P."/>
            <person name="Bit A."/>
            <person name="Patnaik S."/>
            <person name="Patel N."/>
            <person name="Shah T.M."/>
            <person name="Hinsu A."/>
            <person name="Jena J.K."/>
        </authorList>
    </citation>
    <scope>NUCLEOTIDE SEQUENCE</scope>
    <source>
        <strain evidence="2">CIFAMagur01</strain>
        <tissue evidence="2">Testis</tissue>
    </source>
</reference>
<gene>
    <name evidence="2" type="ORF">DAT39_011104</name>
</gene>
<dbReference type="Pfam" id="PF08840">
    <property type="entry name" value="BAAT_C"/>
    <property type="match status" value="1"/>
</dbReference>
<dbReference type="OrthoDB" id="6347013at2759"/>
<comment type="caution">
    <text evidence="2">The sequence shown here is derived from an EMBL/GenBank/DDBJ whole genome shotgun (WGS) entry which is preliminary data.</text>
</comment>
<keyword evidence="3" id="KW-1185">Reference proteome</keyword>
<dbReference type="GO" id="GO:0047617">
    <property type="term" value="F:fatty acyl-CoA hydrolase activity"/>
    <property type="evidence" value="ECO:0007669"/>
    <property type="project" value="TreeGrafter"/>
</dbReference>
<evidence type="ECO:0000313" key="3">
    <source>
        <dbReference type="Proteomes" id="UP000727407"/>
    </source>
</evidence>
<dbReference type="AlphaFoldDB" id="A0A8J4U5B1"/>
<dbReference type="Gene3D" id="3.40.50.1820">
    <property type="entry name" value="alpha/beta hydrolase"/>
    <property type="match status" value="1"/>
</dbReference>
<dbReference type="PANTHER" id="PTHR10824:SF36">
    <property type="entry name" value="ACYL-COA THIOESTERASE 17-RELATED"/>
    <property type="match status" value="1"/>
</dbReference>
<feature type="domain" description="BAAT/Acyl-CoA thioester hydrolase C-terminal" evidence="1">
    <location>
        <begin position="14"/>
        <end position="79"/>
    </location>
</feature>
<evidence type="ECO:0000259" key="1">
    <source>
        <dbReference type="Pfam" id="PF08840"/>
    </source>
</evidence>
<dbReference type="InterPro" id="IPR014940">
    <property type="entry name" value="BAAT_C"/>
</dbReference>
<sequence>MVAIQWSHAGLEVERRHKAGKSHLFTQVSYPGVGHLIEPPYAPTALTSVWTNQPRQYMVQWGGNLKQHAAAQEDSWQNISAKRTAHNIVLNTSFVPLVQ</sequence>
<name>A0A8J4U5B1_CLAMG</name>
<dbReference type="Proteomes" id="UP000727407">
    <property type="component" value="Unassembled WGS sequence"/>
</dbReference>
<accession>A0A8J4U5B1</accession>